<evidence type="ECO:0008006" key="4">
    <source>
        <dbReference type="Google" id="ProtNLM"/>
    </source>
</evidence>
<dbReference type="EMBL" id="BMIW01000006">
    <property type="protein sequence ID" value="GGF91790.1"/>
    <property type="molecule type" value="Genomic_DNA"/>
</dbReference>
<evidence type="ECO:0000313" key="2">
    <source>
        <dbReference type="EMBL" id="GGF91790.1"/>
    </source>
</evidence>
<keyword evidence="1" id="KW-0812">Transmembrane</keyword>
<proteinExistence type="predicted"/>
<comment type="caution">
    <text evidence="2">The sequence shown here is derived from an EMBL/GenBank/DDBJ whole genome shotgun (WGS) entry which is preliminary data.</text>
</comment>
<accession>A0ABQ1VRT8</accession>
<protein>
    <recommendedName>
        <fullName evidence="4">Signal transduction histidine kinase</fullName>
    </recommendedName>
</protein>
<organism evidence="2 3">
    <name type="scientific">Paenibacillus aceti</name>
    <dbReference type="NCBI Taxonomy" id="1820010"/>
    <lineage>
        <taxon>Bacteria</taxon>
        <taxon>Bacillati</taxon>
        <taxon>Bacillota</taxon>
        <taxon>Bacilli</taxon>
        <taxon>Bacillales</taxon>
        <taxon>Paenibacillaceae</taxon>
        <taxon>Paenibacillus</taxon>
    </lineage>
</organism>
<keyword evidence="1" id="KW-1133">Transmembrane helix</keyword>
<sequence>MFMESSNYLIFIICAFCLGLVLILSKNSIPPKLKRGLAITAIVMIVAAFALIVYSFLSLG</sequence>
<evidence type="ECO:0000313" key="3">
    <source>
        <dbReference type="Proteomes" id="UP000608420"/>
    </source>
</evidence>
<gene>
    <name evidence="2" type="ORF">GCM10010913_11660</name>
</gene>
<name>A0ABQ1VRT8_9BACL</name>
<keyword evidence="1" id="KW-0472">Membrane</keyword>
<dbReference type="Proteomes" id="UP000608420">
    <property type="component" value="Unassembled WGS sequence"/>
</dbReference>
<keyword evidence="3" id="KW-1185">Reference proteome</keyword>
<feature type="transmembrane region" description="Helical" evidence="1">
    <location>
        <begin position="6"/>
        <end position="24"/>
    </location>
</feature>
<reference evidence="3" key="1">
    <citation type="journal article" date="2019" name="Int. J. Syst. Evol. Microbiol.">
        <title>The Global Catalogue of Microorganisms (GCM) 10K type strain sequencing project: providing services to taxonomists for standard genome sequencing and annotation.</title>
        <authorList>
            <consortium name="The Broad Institute Genomics Platform"/>
            <consortium name="The Broad Institute Genome Sequencing Center for Infectious Disease"/>
            <person name="Wu L."/>
            <person name="Ma J."/>
        </authorList>
    </citation>
    <scope>NUCLEOTIDE SEQUENCE [LARGE SCALE GENOMIC DNA]</scope>
    <source>
        <strain evidence="3">CGMCC 1.15420</strain>
    </source>
</reference>
<feature type="transmembrane region" description="Helical" evidence="1">
    <location>
        <begin position="36"/>
        <end position="57"/>
    </location>
</feature>
<evidence type="ECO:0000256" key="1">
    <source>
        <dbReference type="SAM" id="Phobius"/>
    </source>
</evidence>